<name>A0A3M7QDN0_BRAPC</name>
<proteinExistence type="predicted"/>
<evidence type="ECO:0000313" key="2">
    <source>
        <dbReference type="Proteomes" id="UP000276133"/>
    </source>
</evidence>
<protein>
    <submittedName>
        <fullName evidence="1">Uncharacterized protein</fullName>
    </submittedName>
</protein>
<dbReference type="EMBL" id="REGN01006539">
    <property type="protein sequence ID" value="RNA09121.1"/>
    <property type="molecule type" value="Genomic_DNA"/>
</dbReference>
<organism evidence="1 2">
    <name type="scientific">Brachionus plicatilis</name>
    <name type="common">Marine rotifer</name>
    <name type="synonym">Brachionus muelleri</name>
    <dbReference type="NCBI Taxonomy" id="10195"/>
    <lineage>
        <taxon>Eukaryota</taxon>
        <taxon>Metazoa</taxon>
        <taxon>Spiralia</taxon>
        <taxon>Gnathifera</taxon>
        <taxon>Rotifera</taxon>
        <taxon>Eurotatoria</taxon>
        <taxon>Monogononta</taxon>
        <taxon>Pseudotrocha</taxon>
        <taxon>Ploima</taxon>
        <taxon>Brachionidae</taxon>
        <taxon>Brachionus</taxon>
    </lineage>
</organism>
<accession>A0A3M7QDN0</accession>
<dbReference type="AlphaFoldDB" id="A0A3M7QDN0"/>
<reference evidence="1 2" key="1">
    <citation type="journal article" date="2018" name="Sci. Rep.">
        <title>Genomic signatures of local adaptation to the degree of environmental predictability in rotifers.</title>
        <authorList>
            <person name="Franch-Gras L."/>
            <person name="Hahn C."/>
            <person name="Garcia-Roger E.M."/>
            <person name="Carmona M.J."/>
            <person name="Serra M."/>
            <person name="Gomez A."/>
        </authorList>
    </citation>
    <scope>NUCLEOTIDE SEQUENCE [LARGE SCALE GENOMIC DNA]</scope>
    <source>
        <strain evidence="1">HYR1</strain>
    </source>
</reference>
<comment type="caution">
    <text evidence="1">The sequence shown here is derived from an EMBL/GenBank/DDBJ whole genome shotgun (WGS) entry which is preliminary data.</text>
</comment>
<keyword evidence="2" id="KW-1185">Reference proteome</keyword>
<dbReference type="Proteomes" id="UP000276133">
    <property type="component" value="Unassembled WGS sequence"/>
</dbReference>
<evidence type="ECO:0000313" key="1">
    <source>
        <dbReference type="EMBL" id="RNA09121.1"/>
    </source>
</evidence>
<sequence length="73" mass="8333">MAFRQKKRGNIAIARSKLNLKLKRPYKTDKNAIGLVWSLPNTCALLRNNLGSKALKKKVINIKFPRTLESLKL</sequence>
<gene>
    <name evidence="1" type="ORF">BpHYR1_048258</name>
</gene>